<evidence type="ECO:0000256" key="4">
    <source>
        <dbReference type="ARBA" id="ARBA00022833"/>
    </source>
</evidence>
<evidence type="ECO:0000256" key="5">
    <source>
        <dbReference type="ARBA" id="ARBA00023242"/>
    </source>
</evidence>
<dbReference type="InterPro" id="IPR013087">
    <property type="entry name" value="Znf_C2H2_type"/>
</dbReference>
<evidence type="ECO:0000313" key="10">
    <source>
        <dbReference type="Proteomes" id="UP001158576"/>
    </source>
</evidence>
<feature type="compositionally biased region" description="Basic residues" evidence="7">
    <location>
        <begin position="161"/>
        <end position="174"/>
    </location>
</feature>
<dbReference type="Proteomes" id="UP001158576">
    <property type="component" value="Chromosome 1"/>
</dbReference>
<feature type="domain" description="C2H2-type" evidence="8">
    <location>
        <begin position="452"/>
        <end position="479"/>
    </location>
</feature>
<dbReference type="SUPFAM" id="SSF57667">
    <property type="entry name" value="beta-beta-alpha zinc fingers"/>
    <property type="match status" value="5"/>
</dbReference>
<evidence type="ECO:0000256" key="2">
    <source>
        <dbReference type="ARBA" id="ARBA00022737"/>
    </source>
</evidence>
<keyword evidence="3 6" id="KW-0863">Zinc-finger</keyword>
<sequence>MSESDSTRTEATKKWLPNLKHPSFIGRPASIWLDLGKNKSSAGKIMCNICQTSSETMKAALAHLRSKHKNQKQYECDQCSERFNVFENLQTHKTSHEARLSSEGIVKCPIKNCSKEFRRMVVFRHHVQKEHQINDDFHCKTCNFPFPTVFELEQHRLAHVSREKRRLERRKRELKQKLENPPVPDEISNSKQNIPEPPVFPETRELTSIQDELPETPILDPPVQEVMELVREKSKNKRGSVTKKLSTFEDFTFQKPQPLNDALTALDEIVGTISDPVVNATRNQEQPAPKPIRKKVRKSTKQKIPGPLAGPLQVAPLDAIPNPVPAFSAQNDLDFPFASGTWGYEADSAAQYSSQIMPNYGYESVAPGVQPQTPHFDNYMGNIFYGKPKSKSPAHVCNYCGRVFKTARYLRHHLVSHSGVKKHMCTLCGKTFSRISTLTKHKQSVHLKTIFYPCGRCGKHFYRKDTWRRHQIQHQTARNWACPYCYSRFKTRQNCLKHIKTHQATTRDYQLSEGMSHEFFNPDGYFEMNPIGPMTELLQNAQDEGSNQTQGVQDMIPGNSSSLMPSTSSKKGLKEGECVASSSSCAQRLQLPTGGATTPIDSILPNLPQTDQDQDSAKNLIIDEILGAELFGSNSNTNSATQSSSLPQTTTQAVTGQEYQQLPLDCAESNLPTDNARGETMPVQSSSKPQKQQKAKRVRPKKTSQAKQKNNRQLEIANEETDTDANRAIAQNAYSIQADIDTATVKKKKEKETNQIKIAEADVDELATVEEVTNQCRIKYNISLSEKYLIDTSKEKITGIPSHSSGARTTKGVYRFHCDDPSCNKSFTKRCDLNRHILTHTGEKPFKCDKCEKRFSLKSTLVKHARRMHSDEKPDKYNCHVCEKRFTDSGGLKRHMRIHTQARPFKCEDCTKVFKRSDQLVRHRKTCEKNLSKENPSTPKSVYVVMTPLCKEMMEMFENEQSAKPASTTN</sequence>
<name>A0ABN7T2B6_OIKDI</name>
<feature type="domain" description="C2H2-type" evidence="8">
    <location>
        <begin position="877"/>
        <end position="904"/>
    </location>
</feature>
<dbReference type="PROSITE" id="PS50157">
    <property type="entry name" value="ZINC_FINGER_C2H2_2"/>
    <property type="match status" value="9"/>
</dbReference>
<dbReference type="InterPro" id="IPR036236">
    <property type="entry name" value="Znf_C2H2_sf"/>
</dbReference>
<feature type="compositionally biased region" description="Basic residues" evidence="7">
    <location>
        <begin position="291"/>
        <end position="301"/>
    </location>
</feature>
<evidence type="ECO:0000259" key="8">
    <source>
        <dbReference type="PROSITE" id="PS50157"/>
    </source>
</evidence>
<feature type="domain" description="C2H2-type" evidence="8">
    <location>
        <begin position="905"/>
        <end position="936"/>
    </location>
</feature>
<keyword evidence="5" id="KW-0539">Nucleus</keyword>
<organism evidence="9 10">
    <name type="scientific">Oikopleura dioica</name>
    <name type="common">Tunicate</name>
    <dbReference type="NCBI Taxonomy" id="34765"/>
    <lineage>
        <taxon>Eukaryota</taxon>
        <taxon>Metazoa</taxon>
        <taxon>Chordata</taxon>
        <taxon>Tunicata</taxon>
        <taxon>Appendicularia</taxon>
        <taxon>Copelata</taxon>
        <taxon>Oikopleuridae</taxon>
        <taxon>Oikopleura</taxon>
    </lineage>
</organism>
<dbReference type="InterPro" id="IPR050826">
    <property type="entry name" value="Krueppel_C2H2_ZnFinger"/>
</dbReference>
<protein>
    <submittedName>
        <fullName evidence="9">Oidioi.mRNA.OKI2018_I69.chr1.g3098.t1.cds</fullName>
    </submittedName>
</protein>
<feature type="region of interest" description="Disordered" evidence="7">
    <location>
        <begin position="668"/>
        <end position="713"/>
    </location>
</feature>
<dbReference type="Pfam" id="PF13912">
    <property type="entry name" value="zf-C2H2_6"/>
    <property type="match status" value="1"/>
</dbReference>
<keyword evidence="1" id="KW-0479">Metal-binding</keyword>
<feature type="domain" description="C2H2-type" evidence="8">
    <location>
        <begin position="395"/>
        <end position="422"/>
    </location>
</feature>
<dbReference type="Gene3D" id="3.30.160.60">
    <property type="entry name" value="Classic Zinc Finger"/>
    <property type="match status" value="8"/>
</dbReference>
<evidence type="ECO:0000256" key="1">
    <source>
        <dbReference type="ARBA" id="ARBA00022723"/>
    </source>
</evidence>
<keyword evidence="4" id="KW-0862">Zinc</keyword>
<dbReference type="SMART" id="SM00355">
    <property type="entry name" value="ZnF_C2H2"/>
    <property type="match status" value="12"/>
</dbReference>
<feature type="region of interest" description="Disordered" evidence="7">
    <location>
        <begin position="283"/>
        <end position="310"/>
    </location>
</feature>
<feature type="domain" description="C2H2-type" evidence="8">
    <location>
        <begin position="137"/>
        <end position="164"/>
    </location>
</feature>
<feature type="domain" description="C2H2-type" evidence="8">
    <location>
        <begin position="816"/>
        <end position="845"/>
    </location>
</feature>
<evidence type="ECO:0000313" key="9">
    <source>
        <dbReference type="EMBL" id="CAG5106999.1"/>
    </source>
</evidence>
<feature type="domain" description="C2H2-type" evidence="8">
    <location>
        <begin position="423"/>
        <end position="446"/>
    </location>
</feature>
<dbReference type="EMBL" id="OU015566">
    <property type="protein sequence ID" value="CAG5106999.1"/>
    <property type="molecule type" value="Genomic_DNA"/>
</dbReference>
<evidence type="ECO:0000256" key="3">
    <source>
        <dbReference type="ARBA" id="ARBA00022771"/>
    </source>
</evidence>
<dbReference type="PANTHER" id="PTHR24377">
    <property type="entry name" value="IP01015P-RELATED"/>
    <property type="match status" value="1"/>
</dbReference>
<keyword evidence="10" id="KW-1185">Reference proteome</keyword>
<dbReference type="Pfam" id="PF00096">
    <property type="entry name" value="zf-C2H2"/>
    <property type="match status" value="6"/>
</dbReference>
<keyword evidence="2" id="KW-0677">Repeat</keyword>
<feature type="domain" description="C2H2-type" evidence="8">
    <location>
        <begin position="74"/>
        <end position="101"/>
    </location>
</feature>
<feature type="compositionally biased region" description="Basic residues" evidence="7">
    <location>
        <begin position="691"/>
        <end position="704"/>
    </location>
</feature>
<evidence type="ECO:0000256" key="7">
    <source>
        <dbReference type="SAM" id="MobiDB-lite"/>
    </source>
</evidence>
<feature type="region of interest" description="Disordered" evidence="7">
    <location>
        <begin position="161"/>
        <end position="198"/>
    </location>
</feature>
<proteinExistence type="predicted"/>
<reference evidence="9 10" key="1">
    <citation type="submission" date="2021-04" db="EMBL/GenBank/DDBJ databases">
        <authorList>
            <person name="Bliznina A."/>
        </authorList>
    </citation>
    <scope>NUCLEOTIDE SEQUENCE [LARGE SCALE GENOMIC DNA]</scope>
</reference>
<feature type="region of interest" description="Disordered" evidence="7">
    <location>
        <begin position="636"/>
        <end position="655"/>
    </location>
</feature>
<dbReference type="PROSITE" id="PS00028">
    <property type="entry name" value="ZINC_FINGER_C2H2_1"/>
    <property type="match status" value="10"/>
</dbReference>
<accession>A0ABN7T2B6</accession>
<feature type="domain" description="C2H2-type" evidence="8">
    <location>
        <begin position="846"/>
        <end position="874"/>
    </location>
</feature>
<feature type="compositionally biased region" description="Low complexity" evidence="7">
    <location>
        <begin position="636"/>
        <end position="652"/>
    </location>
</feature>
<gene>
    <name evidence="9" type="ORF">OKIOD_LOCUS11863</name>
</gene>
<evidence type="ECO:0000256" key="6">
    <source>
        <dbReference type="PROSITE-ProRule" id="PRU00042"/>
    </source>
</evidence>
<feature type="region of interest" description="Disordered" evidence="7">
    <location>
        <begin position="590"/>
        <end position="613"/>
    </location>
</feature>